<keyword evidence="1" id="KW-0472">Membrane</keyword>
<keyword evidence="1" id="KW-0812">Transmembrane</keyword>
<evidence type="ECO:0000313" key="3">
    <source>
        <dbReference type="Proteomes" id="UP000823674"/>
    </source>
</evidence>
<keyword evidence="3" id="KW-1185">Reference proteome</keyword>
<dbReference type="EMBL" id="JADBGQ010000007">
    <property type="protein sequence ID" value="KAG5388976.1"/>
    <property type="molecule type" value="Genomic_DNA"/>
</dbReference>
<keyword evidence="1" id="KW-1133">Transmembrane helix</keyword>
<organism evidence="2 3">
    <name type="scientific">Brassica rapa subsp. trilocularis</name>
    <dbReference type="NCBI Taxonomy" id="1813537"/>
    <lineage>
        <taxon>Eukaryota</taxon>
        <taxon>Viridiplantae</taxon>
        <taxon>Streptophyta</taxon>
        <taxon>Embryophyta</taxon>
        <taxon>Tracheophyta</taxon>
        <taxon>Spermatophyta</taxon>
        <taxon>Magnoliopsida</taxon>
        <taxon>eudicotyledons</taxon>
        <taxon>Gunneridae</taxon>
        <taxon>Pentapetalae</taxon>
        <taxon>rosids</taxon>
        <taxon>malvids</taxon>
        <taxon>Brassicales</taxon>
        <taxon>Brassicaceae</taxon>
        <taxon>Brassiceae</taxon>
        <taxon>Brassica</taxon>
    </lineage>
</organism>
<evidence type="ECO:0000256" key="1">
    <source>
        <dbReference type="SAM" id="Phobius"/>
    </source>
</evidence>
<name>A0ABQ7LTB9_BRACM</name>
<dbReference type="Proteomes" id="UP000823674">
    <property type="component" value="Chromosome A08"/>
</dbReference>
<feature type="transmembrane region" description="Helical" evidence="1">
    <location>
        <begin position="554"/>
        <end position="577"/>
    </location>
</feature>
<protein>
    <submittedName>
        <fullName evidence="2">Uncharacterized protein</fullName>
    </submittedName>
</protein>
<evidence type="ECO:0000313" key="2">
    <source>
        <dbReference type="EMBL" id="KAG5388976.1"/>
    </source>
</evidence>
<sequence>MARRRWALQPPRRPLSFRICSSSRSRALFTVRMTLSWSKLSSISYFSGGSRLQFSLASSTQRHQRHSSVGPAPSGIRSVRLNLPLLPTVSPRLESPLRHSPSIPPQVQLQASSSNVCKPGVRGAPQLTRVLDLEFCRLSRLCSPYVSSITTVAGLPTPLTAPLSSSQPYQLNIAASLLRRDSSQFIGFFDRGRLSHFVHEMGYFHFAVGLTSPIKLQGSHLFLAVSQPTLMWGGLVSLTNLLKMFGGFTSVFTETYLHTKFHLSCSKSSLSFHLPVGSLGPSFSSSASFLRSAFPPILWRCFSISITVLLSCGAVRSGPEDAAGFVSTSFRGADWMSTSQFKVTISLLPDHVVKATLTHSSTVLSSLSSSSFEDLSFLSYAVVVYVFNQRGWTIPSIICNQAKNEGDHALGPGTSEALKLREVEDPKVYEYEVLIIVQGTSLRGAATLHHLALSLAIGLQCFGTIESIVMSVTRRKVGNQDWCEYAARCSFHVLIELVLEKYVLLGGYAKKVVVPIGQSFQSRSFILLLYVLIIGLPNLRMLQFIRNLVFYDDLIVTFSIFVSYHLEVIIIPICNFVPELSKRNGKPS</sequence>
<gene>
    <name evidence="2" type="primary">A08g505870.1_BraROA</name>
    <name evidence="2" type="ORF">IGI04_030517</name>
</gene>
<reference evidence="2 3" key="1">
    <citation type="submission" date="2021-03" db="EMBL/GenBank/DDBJ databases">
        <authorList>
            <person name="King G.J."/>
            <person name="Bancroft I."/>
            <person name="Baten A."/>
            <person name="Bloomfield J."/>
            <person name="Borpatragohain P."/>
            <person name="He Z."/>
            <person name="Irish N."/>
            <person name="Irwin J."/>
            <person name="Liu K."/>
            <person name="Mauleon R.P."/>
            <person name="Moore J."/>
            <person name="Morris R."/>
            <person name="Ostergaard L."/>
            <person name="Wang B."/>
            <person name="Wells R."/>
        </authorList>
    </citation>
    <scope>NUCLEOTIDE SEQUENCE [LARGE SCALE GENOMIC DNA]</scope>
    <source>
        <strain evidence="2">R-o-18</strain>
        <tissue evidence="2">Leaf</tissue>
    </source>
</reference>
<feature type="transmembrane region" description="Helical" evidence="1">
    <location>
        <begin position="525"/>
        <end position="542"/>
    </location>
</feature>
<accession>A0ABQ7LTB9</accession>
<proteinExistence type="predicted"/>
<comment type="caution">
    <text evidence="2">The sequence shown here is derived from an EMBL/GenBank/DDBJ whole genome shotgun (WGS) entry which is preliminary data.</text>
</comment>